<keyword evidence="9" id="KW-0449">Lipoprotein</keyword>
<dbReference type="PANTHER" id="PTHR30582:SF2">
    <property type="entry name" value="L,D-TRANSPEPTIDASE YCIB-RELATED"/>
    <property type="match status" value="1"/>
</dbReference>
<keyword evidence="5 13" id="KW-0133">Cell shape</keyword>
<dbReference type="GO" id="GO:0005576">
    <property type="term" value="C:extracellular region"/>
    <property type="evidence" value="ECO:0007669"/>
    <property type="project" value="TreeGrafter"/>
</dbReference>
<evidence type="ECO:0000256" key="4">
    <source>
        <dbReference type="ARBA" id="ARBA00022729"/>
    </source>
</evidence>
<evidence type="ECO:0000256" key="15">
    <source>
        <dbReference type="SAM" id="SignalP"/>
    </source>
</evidence>
<feature type="active site" description="Proton donor/acceptor" evidence="13">
    <location>
        <position position="253"/>
    </location>
</feature>
<evidence type="ECO:0000256" key="2">
    <source>
        <dbReference type="ARBA" id="ARBA00022475"/>
    </source>
</evidence>
<dbReference type="SUPFAM" id="SSF141523">
    <property type="entry name" value="L,D-transpeptidase catalytic domain-like"/>
    <property type="match status" value="1"/>
</dbReference>
<evidence type="ECO:0000256" key="6">
    <source>
        <dbReference type="ARBA" id="ARBA00022984"/>
    </source>
</evidence>
<dbReference type="InterPro" id="IPR050979">
    <property type="entry name" value="LD-transpeptidase"/>
</dbReference>
<evidence type="ECO:0000256" key="14">
    <source>
        <dbReference type="SAM" id="MobiDB-lite"/>
    </source>
</evidence>
<dbReference type="PANTHER" id="PTHR30582">
    <property type="entry name" value="L,D-TRANSPEPTIDASE"/>
    <property type="match status" value="1"/>
</dbReference>
<evidence type="ECO:0000256" key="13">
    <source>
        <dbReference type="PROSITE-ProRule" id="PRU01373"/>
    </source>
</evidence>
<name>A0A0V9UPX7_9NOCA</name>
<dbReference type="GO" id="GO:0071972">
    <property type="term" value="F:peptidoglycan L,D-transpeptidase activity"/>
    <property type="evidence" value="ECO:0007669"/>
    <property type="project" value="TreeGrafter"/>
</dbReference>
<dbReference type="PATRIC" id="fig|1441730.3.peg.168"/>
<evidence type="ECO:0000256" key="11">
    <source>
        <dbReference type="ARBA" id="ARBA00023316"/>
    </source>
</evidence>
<feature type="domain" description="L,D-TPase catalytic" evidence="16">
    <location>
        <begin position="170"/>
        <end position="295"/>
    </location>
</feature>
<dbReference type="Pfam" id="PF17964">
    <property type="entry name" value="Big_10"/>
    <property type="match status" value="1"/>
</dbReference>
<evidence type="ECO:0000256" key="5">
    <source>
        <dbReference type="ARBA" id="ARBA00022960"/>
    </source>
</evidence>
<evidence type="ECO:0000256" key="12">
    <source>
        <dbReference type="ARBA" id="ARBA00060592"/>
    </source>
</evidence>
<comment type="pathway">
    <text evidence="12">Glycan biosynthesis.</text>
</comment>
<dbReference type="GO" id="GO:0018104">
    <property type="term" value="P:peptidoglycan-protein cross-linking"/>
    <property type="evidence" value="ECO:0007669"/>
    <property type="project" value="TreeGrafter"/>
</dbReference>
<dbReference type="CDD" id="cd16913">
    <property type="entry name" value="YkuD_like"/>
    <property type="match status" value="1"/>
</dbReference>
<dbReference type="PROSITE" id="PS52029">
    <property type="entry name" value="LD_TPASE"/>
    <property type="match status" value="1"/>
</dbReference>
<feature type="signal peptide" evidence="15">
    <location>
        <begin position="1"/>
        <end position="40"/>
    </location>
</feature>
<dbReference type="FunFam" id="2.40.440.10:FF:000005">
    <property type="entry name" value="L,D-transpeptidase 2"/>
    <property type="match status" value="1"/>
</dbReference>
<evidence type="ECO:0000256" key="10">
    <source>
        <dbReference type="ARBA" id="ARBA00023315"/>
    </source>
</evidence>
<keyword evidence="6 13" id="KW-0573">Peptidoglycan synthesis</keyword>
<feature type="active site" description="Nucleophile" evidence="13">
    <location>
        <position position="271"/>
    </location>
</feature>
<evidence type="ECO:0000313" key="17">
    <source>
        <dbReference type="EMBL" id="KSZ60050.1"/>
    </source>
</evidence>
<feature type="compositionally biased region" description="Pro residues" evidence="14">
    <location>
        <begin position="64"/>
        <end position="79"/>
    </location>
</feature>
<dbReference type="Proteomes" id="UP000053060">
    <property type="component" value="Unassembled WGS sequence"/>
</dbReference>
<dbReference type="EMBL" id="AZXY01000001">
    <property type="protein sequence ID" value="KSZ60050.1"/>
    <property type="molecule type" value="Genomic_DNA"/>
</dbReference>
<evidence type="ECO:0000259" key="16">
    <source>
        <dbReference type="PROSITE" id="PS52029"/>
    </source>
</evidence>
<dbReference type="InterPro" id="IPR041280">
    <property type="entry name" value="Big_10"/>
</dbReference>
<keyword evidence="11 13" id="KW-0961">Cell wall biogenesis/degradation</keyword>
<organism evidence="17 18">
    <name type="scientific">Rhodococcus pyridinivorans KG-16</name>
    <dbReference type="NCBI Taxonomy" id="1441730"/>
    <lineage>
        <taxon>Bacteria</taxon>
        <taxon>Bacillati</taxon>
        <taxon>Actinomycetota</taxon>
        <taxon>Actinomycetes</taxon>
        <taxon>Mycobacteriales</taxon>
        <taxon>Nocardiaceae</taxon>
        <taxon>Rhodococcus</taxon>
    </lineage>
</organism>
<feature type="chain" id="PRO_5006898557" evidence="15">
    <location>
        <begin position="41"/>
        <end position="313"/>
    </location>
</feature>
<accession>A0A0V9UPX7</accession>
<feature type="region of interest" description="Disordered" evidence="14">
    <location>
        <begin position="61"/>
        <end position="91"/>
    </location>
</feature>
<comment type="pathway">
    <text evidence="1 13">Cell wall biogenesis; peptidoglycan biosynthesis.</text>
</comment>
<comment type="caution">
    <text evidence="17">The sequence shown here is derived from an EMBL/GenBank/DDBJ whole genome shotgun (WGS) entry which is preliminary data.</text>
</comment>
<dbReference type="GO" id="GO:0071555">
    <property type="term" value="P:cell wall organization"/>
    <property type="evidence" value="ECO:0007669"/>
    <property type="project" value="UniProtKB-UniRule"/>
</dbReference>
<dbReference type="Gene3D" id="2.40.440.10">
    <property type="entry name" value="L,D-transpeptidase catalytic domain-like"/>
    <property type="match status" value="1"/>
</dbReference>
<evidence type="ECO:0000256" key="1">
    <source>
        <dbReference type="ARBA" id="ARBA00004752"/>
    </source>
</evidence>
<keyword evidence="4 15" id="KW-0732">Signal</keyword>
<dbReference type="InterPro" id="IPR038063">
    <property type="entry name" value="Transpep_catalytic_dom"/>
</dbReference>
<evidence type="ECO:0000256" key="9">
    <source>
        <dbReference type="ARBA" id="ARBA00023288"/>
    </source>
</evidence>
<keyword evidence="7" id="KW-0472">Membrane</keyword>
<reference evidence="17 18" key="2">
    <citation type="journal article" date="2016" name="Genome Announc.">
        <title>Draft Genome Sequence of a Versatile Hydrocarbon-Degrading Bacterium, Rhodococcus pyridinivorans Strain KG-16, Collected from Oil Fields in India.</title>
        <authorList>
            <person name="Aggarwal R.K."/>
            <person name="Dawar C."/>
            <person name="Phanindranath R."/>
            <person name="Mutnuri L."/>
            <person name="Dayal A.M."/>
        </authorList>
    </citation>
    <scope>NUCLEOTIDE SEQUENCE [LARGE SCALE GENOMIC DNA]</scope>
    <source>
        <strain evidence="17 18">KG-16</strain>
    </source>
</reference>
<proteinExistence type="predicted"/>
<sequence>MFEKRALSNRRRTGRRSARIGAALVGAAAVALATAGPASAAPLWPGGPEVPSVQELIEGLTPPGVTPPQLPPQLAPEPAAPFSAPSVNPSNGETVGVAQPIIIRFNEAVGDRAAAERAIRITTQPPVDGHFYWASNTQVRWKPFEFWPANTAVTVKAGDTQSSFTIGDALVTVADNNTKTITVTRNGEVVRTMPTSFGKPGHDTPNGTYIVGEKYRDMYMDSSTYGVPVDSPEGYRTYVEYATRMSNSGIFLHAAPWSVGAQGNTNVSHGCLNVSTEDGKWFYENAKKGDPVIVQNTAGGTLNGWDGLGDWNL</sequence>
<dbReference type="Pfam" id="PF03734">
    <property type="entry name" value="YkuD"/>
    <property type="match status" value="1"/>
</dbReference>
<evidence type="ECO:0000256" key="7">
    <source>
        <dbReference type="ARBA" id="ARBA00023136"/>
    </source>
</evidence>
<evidence type="ECO:0000313" key="18">
    <source>
        <dbReference type="Proteomes" id="UP000053060"/>
    </source>
</evidence>
<evidence type="ECO:0000256" key="3">
    <source>
        <dbReference type="ARBA" id="ARBA00022679"/>
    </source>
</evidence>
<keyword evidence="3" id="KW-0808">Transferase</keyword>
<keyword evidence="2" id="KW-1003">Cell membrane</keyword>
<dbReference type="RefSeq" id="WP_059384705.1">
    <property type="nucleotide sequence ID" value="NZ_AZXY01000001.1"/>
</dbReference>
<keyword evidence="8" id="KW-0564">Palmitate</keyword>
<dbReference type="CDD" id="cd13432">
    <property type="entry name" value="LDT_IgD_like_2"/>
    <property type="match status" value="1"/>
</dbReference>
<dbReference type="InterPro" id="IPR005490">
    <property type="entry name" value="LD_TPept_cat_dom"/>
</dbReference>
<dbReference type="Gene3D" id="2.60.40.3710">
    <property type="match status" value="1"/>
</dbReference>
<protein>
    <submittedName>
        <fullName evidence="17">ErfK/YbiS/YcfS/YnhG family protein</fullName>
    </submittedName>
</protein>
<dbReference type="UniPathway" id="UPA00219"/>
<keyword evidence="10" id="KW-0012">Acyltransferase</keyword>
<reference evidence="18" key="1">
    <citation type="submission" date="2015-01" db="EMBL/GenBank/DDBJ databases">
        <title>Draft genome sequence of Rhodococcus pyridinivorans strain KG-16, a hydrocarbon-degrading bacterium.</title>
        <authorList>
            <person name="Aggarwal R.K."/>
            <person name="Dawar C."/>
        </authorList>
    </citation>
    <scope>NUCLEOTIDE SEQUENCE [LARGE SCALE GENOMIC DNA]</scope>
    <source>
        <strain evidence="18">KG-16</strain>
    </source>
</reference>
<gene>
    <name evidence="17" type="ORF">Z045_00765</name>
</gene>
<dbReference type="GO" id="GO:0008360">
    <property type="term" value="P:regulation of cell shape"/>
    <property type="evidence" value="ECO:0007669"/>
    <property type="project" value="UniProtKB-UniRule"/>
</dbReference>
<dbReference type="AlphaFoldDB" id="A0A0V9UPX7"/>
<evidence type="ECO:0000256" key="8">
    <source>
        <dbReference type="ARBA" id="ARBA00023139"/>
    </source>
</evidence>
<dbReference type="GO" id="GO:0016746">
    <property type="term" value="F:acyltransferase activity"/>
    <property type="evidence" value="ECO:0007669"/>
    <property type="project" value="UniProtKB-KW"/>
</dbReference>